<comment type="caution">
    <text evidence="1">The sequence shown here is derived from an EMBL/GenBank/DDBJ whole genome shotgun (WGS) entry which is preliminary data.</text>
</comment>
<evidence type="ECO:0000313" key="1">
    <source>
        <dbReference type="EMBL" id="OWM89019.1"/>
    </source>
</evidence>
<dbReference type="Proteomes" id="UP000197138">
    <property type="component" value="Unassembled WGS sequence"/>
</dbReference>
<evidence type="ECO:0000313" key="2">
    <source>
        <dbReference type="Proteomes" id="UP000197138"/>
    </source>
</evidence>
<protein>
    <submittedName>
        <fullName evidence="1">Uncharacterized protein</fullName>
    </submittedName>
</protein>
<sequence length="146" mass="16687">MKSAYPLKNGKTNAFLMTIADVEEKVQLEDAYMKSDKLKEEEVESKNEAAQASQDNNVMIEKGLAIGKMLREELISNFAEKVQAELILNPGQVELQEEIAIEDLSMVFHPIEAKFAKAYTTPLRKQQFRERVGYRGNKKKSVYEEL</sequence>
<gene>
    <name evidence="1" type="ORF">CDL15_Pgr016403</name>
</gene>
<name>A0A218XWN4_PUNGR</name>
<reference evidence="2" key="1">
    <citation type="journal article" date="2017" name="Plant J.">
        <title>The pomegranate (Punica granatum L.) genome and the genomics of punicalagin biosynthesis.</title>
        <authorList>
            <person name="Qin G."/>
            <person name="Xu C."/>
            <person name="Ming R."/>
            <person name="Tang H."/>
            <person name="Guyot R."/>
            <person name="Kramer E.M."/>
            <person name="Hu Y."/>
            <person name="Yi X."/>
            <person name="Qi Y."/>
            <person name="Xu X."/>
            <person name="Gao Z."/>
            <person name="Pan H."/>
            <person name="Jian J."/>
            <person name="Tian Y."/>
            <person name="Yue Z."/>
            <person name="Xu Y."/>
        </authorList>
    </citation>
    <scope>NUCLEOTIDE SEQUENCE [LARGE SCALE GENOMIC DNA]</scope>
    <source>
        <strain evidence="2">cv. Dabenzi</strain>
    </source>
</reference>
<dbReference type="AlphaFoldDB" id="A0A218XWN4"/>
<organism evidence="1 2">
    <name type="scientific">Punica granatum</name>
    <name type="common">Pomegranate</name>
    <dbReference type="NCBI Taxonomy" id="22663"/>
    <lineage>
        <taxon>Eukaryota</taxon>
        <taxon>Viridiplantae</taxon>
        <taxon>Streptophyta</taxon>
        <taxon>Embryophyta</taxon>
        <taxon>Tracheophyta</taxon>
        <taxon>Spermatophyta</taxon>
        <taxon>Magnoliopsida</taxon>
        <taxon>eudicotyledons</taxon>
        <taxon>Gunneridae</taxon>
        <taxon>Pentapetalae</taxon>
        <taxon>rosids</taxon>
        <taxon>malvids</taxon>
        <taxon>Myrtales</taxon>
        <taxon>Lythraceae</taxon>
        <taxon>Punica</taxon>
    </lineage>
</organism>
<dbReference type="EMBL" id="MTKT01000733">
    <property type="protein sequence ID" value="OWM89019.1"/>
    <property type="molecule type" value="Genomic_DNA"/>
</dbReference>
<proteinExistence type="predicted"/>
<accession>A0A218XWN4</accession>